<dbReference type="Gene3D" id="3.30.750.70">
    <property type="entry name" value="4-hydroxybutyrate coenzyme like domains"/>
    <property type="match status" value="1"/>
</dbReference>
<evidence type="ECO:0000256" key="1">
    <source>
        <dbReference type="ARBA" id="ARBA00009632"/>
    </source>
</evidence>
<dbReference type="Gene3D" id="3.40.1080.20">
    <property type="entry name" value="Acetyl-CoA hydrolase/transferase C-terminal domain"/>
    <property type="match status" value="1"/>
</dbReference>
<organism evidence="5 6">
    <name type="scientific">Trichostrongylus colubriformis</name>
    <name type="common">Black scour worm</name>
    <dbReference type="NCBI Taxonomy" id="6319"/>
    <lineage>
        <taxon>Eukaryota</taxon>
        <taxon>Metazoa</taxon>
        <taxon>Ecdysozoa</taxon>
        <taxon>Nematoda</taxon>
        <taxon>Chromadorea</taxon>
        <taxon>Rhabditida</taxon>
        <taxon>Rhabditina</taxon>
        <taxon>Rhabditomorpha</taxon>
        <taxon>Strongyloidea</taxon>
        <taxon>Trichostrongylidae</taxon>
        <taxon>Trichostrongylus</taxon>
    </lineage>
</organism>
<dbReference type="Proteomes" id="UP001331761">
    <property type="component" value="Unassembled WGS sequence"/>
</dbReference>
<accession>A0AAN8IHZ8</accession>
<proteinExistence type="inferred from homology"/>
<dbReference type="GO" id="GO:0008775">
    <property type="term" value="F:acetate CoA-transferase activity"/>
    <property type="evidence" value="ECO:0007669"/>
    <property type="project" value="InterPro"/>
</dbReference>
<evidence type="ECO:0000256" key="2">
    <source>
        <dbReference type="ARBA" id="ARBA00022679"/>
    </source>
</evidence>
<sequence>MLSKLSPRGISTTSSACMSGFNDKHEIAFPVHGKQPKVCSVKEAFSKIKSGDNIFVHGIAATPTPLLKGLCEHAKANNLKGIKLHHLHLEGETPWTAPDMKDRIRSNSLFTGTNLRKAVNEGVADFNSCFLHEVPMLFRKGAIKLDAAIIHVSAPDAKGFCSLGTSVDTARAGVANANYIIGMVSKNMPRTFGDGIIHSSHIDVLVEEHSSFPLHERKLGEDSEEEKKIGQIIAENLVDNGSTLQMGIGAVPDAALAALKNHKDIGIHTEMFSDGVLDLIDTNVITNKVKVIRPGKLVVSFVYGSKRLYDFLHNNPLVEFGDVQWVNDPAVIRQNPKVVAINSAVEIDLTGQVVADSVGKRFLSGFGGQVDFIRGAAIGDDGEGKPIIALPSISKKGQSKIVPYLNEGGGVVTSRSHVHYVVTEYGIAQLWGKNMRQRAYELIKIAHPSQRQALEKAAFDRLKAMPSAD</sequence>
<dbReference type="InterPro" id="IPR038460">
    <property type="entry name" value="AcetylCoA_hyd_C_sf"/>
</dbReference>
<feature type="domain" description="Acetyl-CoA hydrolase/transferase C-terminal" evidence="4">
    <location>
        <begin position="304"/>
        <end position="458"/>
    </location>
</feature>
<dbReference type="InterPro" id="IPR037171">
    <property type="entry name" value="NagB/RpiA_transferase-like"/>
</dbReference>
<gene>
    <name evidence="5" type="ORF">GCK32_003885</name>
</gene>
<dbReference type="InterPro" id="IPR026888">
    <property type="entry name" value="AcetylCoA_hyd_C"/>
</dbReference>
<comment type="similarity">
    <text evidence="1">Belongs to the acetyl-CoA hydrolase/transferase family.</text>
</comment>
<dbReference type="PANTHER" id="PTHR21432">
    <property type="entry name" value="ACETYL-COA HYDROLASE-RELATED"/>
    <property type="match status" value="1"/>
</dbReference>
<protein>
    <submittedName>
        <fullName evidence="5">Acetyl coenzyme A hydrolase transferase</fullName>
    </submittedName>
</protein>
<dbReference type="InterPro" id="IPR003702">
    <property type="entry name" value="ActCoA_hydro_N"/>
</dbReference>
<dbReference type="SUPFAM" id="SSF100950">
    <property type="entry name" value="NagB/RpiA/CoA transferase-like"/>
    <property type="match status" value="2"/>
</dbReference>
<evidence type="ECO:0000259" key="3">
    <source>
        <dbReference type="Pfam" id="PF02550"/>
    </source>
</evidence>
<dbReference type="Pfam" id="PF13336">
    <property type="entry name" value="AcetylCoA_hyd_C"/>
    <property type="match status" value="1"/>
</dbReference>
<name>A0AAN8IHZ8_TRICO</name>
<dbReference type="Pfam" id="PF02550">
    <property type="entry name" value="AcetylCoA_hydro"/>
    <property type="match status" value="1"/>
</dbReference>
<dbReference type="PANTHER" id="PTHR21432:SF20">
    <property type="entry name" value="ACETYL-COA HYDROLASE"/>
    <property type="match status" value="1"/>
</dbReference>
<dbReference type="GO" id="GO:0005739">
    <property type="term" value="C:mitochondrion"/>
    <property type="evidence" value="ECO:0007669"/>
    <property type="project" value="TreeGrafter"/>
</dbReference>
<feature type="domain" description="Acetyl-CoA hydrolase/transferase N-terminal" evidence="3">
    <location>
        <begin position="38"/>
        <end position="208"/>
    </location>
</feature>
<comment type="caution">
    <text evidence="5">The sequence shown here is derived from an EMBL/GenBank/DDBJ whole genome shotgun (WGS) entry which is preliminary data.</text>
</comment>
<dbReference type="AlphaFoldDB" id="A0AAN8IHZ8"/>
<dbReference type="GO" id="GO:0006083">
    <property type="term" value="P:acetate metabolic process"/>
    <property type="evidence" value="ECO:0007669"/>
    <property type="project" value="InterPro"/>
</dbReference>
<dbReference type="Gene3D" id="3.40.1080.10">
    <property type="entry name" value="Glutaconate Coenzyme A-transferase"/>
    <property type="match status" value="1"/>
</dbReference>
<keyword evidence="2 5" id="KW-0808">Transferase</keyword>
<dbReference type="GO" id="GO:0016787">
    <property type="term" value="F:hydrolase activity"/>
    <property type="evidence" value="ECO:0007669"/>
    <property type="project" value="UniProtKB-KW"/>
</dbReference>
<keyword evidence="6" id="KW-1185">Reference proteome</keyword>
<evidence type="ECO:0000313" key="5">
    <source>
        <dbReference type="EMBL" id="KAK5975479.1"/>
    </source>
</evidence>
<evidence type="ECO:0000313" key="6">
    <source>
        <dbReference type="Proteomes" id="UP001331761"/>
    </source>
</evidence>
<dbReference type="InterPro" id="IPR046433">
    <property type="entry name" value="ActCoA_hydro"/>
</dbReference>
<evidence type="ECO:0000259" key="4">
    <source>
        <dbReference type="Pfam" id="PF13336"/>
    </source>
</evidence>
<keyword evidence="5" id="KW-0378">Hydrolase</keyword>
<dbReference type="EMBL" id="WIXE01012990">
    <property type="protein sequence ID" value="KAK5975479.1"/>
    <property type="molecule type" value="Genomic_DNA"/>
</dbReference>
<reference evidence="5 6" key="1">
    <citation type="submission" date="2019-10" db="EMBL/GenBank/DDBJ databases">
        <title>Assembly and Annotation for the nematode Trichostrongylus colubriformis.</title>
        <authorList>
            <person name="Martin J."/>
        </authorList>
    </citation>
    <scope>NUCLEOTIDE SEQUENCE [LARGE SCALE GENOMIC DNA]</scope>
    <source>
        <strain evidence="5">G859</strain>
        <tissue evidence="5">Whole worm</tissue>
    </source>
</reference>